<evidence type="ECO:0000313" key="11">
    <source>
        <dbReference type="Proteomes" id="UP000193689"/>
    </source>
</evidence>
<dbReference type="GO" id="GO:0006325">
    <property type="term" value="P:chromatin organization"/>
    <property type="evidence" value="ECO:0007669"/>
    <property type="project" value="UniProtKB-KW"/>
</dbReference>
<keyword evidence="7" id="KW-0804">Transcription</keyword>
<dbReference type="InterPro" id="IPR015418">
    <property type="entry name" value="Eaf6"/>
</dbReference>
<dbReference type="InParanoid" id="A0A1Y2DSA6"/>
<reference evidence="10 11" key="1">
    <citation type="submission" date="2016-07" db="EMBL/GenBank/DDBJ databases">
        <title>Pervasive Adenine N6-methylation of Active Genes in Fungi.</title>
        <authorList>
            <consortium name="DOE Joint Genome Institute"/>
            <person name="Mondo S.J."/>
            <person name="Dannebaum R.O."/>
            <person name="Kuo R.C."/>
            <person name="Labutti K."/>
            <person name="Haridas S."/>
            <person name="Kuo A."/>
            <person name="Salamov A."/>
            <person name="Ahrendt S.R."/>
            <person name="Lipzen A."/>
            <person name="Sullivan W."/>
            <person name="Andreopoulos W.B."/>
            <person name="Clum A."/>
            <person name="Lindquist E."/>
            <person name="Daum C."/>
            <person name="Ramamoorthy G.K."/>
            <person name="Gryganskyi A."/>
            <person name="Culley D."/>
            <person name="Magnuson J.K."/>
            <person name="James T.Y."/>
            <person name="O'Malley M.A."/>
            <person name="Stajich J.E."/>
            <person name="Spatafora J.W."/>
            <person name="Visel A."/>
            <person name="Grigoriev I.V."/>
        </authorList>
    </citation>
    <scope>NUCLEOTIDE SEQUENCE [LARGE SCALE GENOMIC DNA]</scope>
    <source>
        <strain evidence="10 11">CBS 129021</strain>
    </source>
</reference>
<dbReference type="PANTHER" id="PTHR13476">
    <property type="entry name" value="CHROMATIN MODIFICATION-RELATED PROTEIN MEAF6"/>
    <property type="match status" value="1"/>
</dbReference>
<evidence type="ECO:0000256" key="7">
    <source>
        <dbReference type="ARBA" id="ARBA00023163"/>
    </source>
</evidence>
<keyword evidence="8" id="KW-0539">Nucleus</keyword>
<proteinExistence type="inferred from homology"/>
<feature type="compositionally biased region" description="Basic and acidic residues" evidence="9">
    <location>
        <begin position="513"/>
        <end position="531"/>
    </location>
</feature>
<evidence type="ECO:0000256" key="6">
    <source>
        <dbReference type="ARBA" id="ARBA00023054"/>
    </source>
</evidence>
<keyword evidence="10" id="KW-0808">Transferase</keyword>
<evidence type="ECO:0000256" key="9">
    <source>
        <dbReference type="SAM" id="MobiDB-lite"/>
    </source>
</evidence>
<dbReference type="GO" id="GO:0005634">
    <property type="term" value="C:nucleus"/>
    <property type="evidence" value="ECO:0007669"/>
    <property type="project" value="UniProtKB-SubCell"/>
</dbReference>
<evidence type="ECO:0000256" key="5">
    <source>
        <dbReference type="ARBA" id="ARBA00023015"/>
    </source>
</evidence>
<keyword evidence="4" id="KW-0156">Chromatin regulator</keyword>
<comment type="similarity">
    <text evidence="2">Belongs to the EAF6 family.</text>
</comment>
<organism evidence="10 11">
    <name type="scientific">Pseudomassariella vexata</name>
    <dbReference type="NCBI Taxonomy" id="1141098"/>
    <lineage>
        <taxon>Eukaryota</taxon>
        <taxon>Fungi</taxon>
        <taxon>Dikarya</taxon>
        <taxon>Ascomycota</taxon>
        <taxon>Pezizomycotina</taxon>
        <taxon>Sordariomycetes</taxon>
        <taxon>Xylariomycetidae</taxon>
        <taxon>Amphisphaeriales</taxon>
        <taxon>Pseudomassariaceae</taxon>
        <taxon>Pseudomassariella</taxon>
    </lineage>
</organism>
<keyword evidence="11" id="KW-1185">Reference proteome</keyword>
<comment type="subcellular location">
    <subcellularLocation>
        <location evidence="1">Nucleus</location>
    </subcellularLocation>
</comment>
<dbReference type="Pfam" id="PF09340">
    <property type="entry name" value="NuA4"/>
    <property type="match status" value="1"/>
</dbReference>
<evidence type="ECO:0000256" key="2">
    <source>
        <dbReference type="ARBA" id="ARBA00010916"/>
    </source>
</evidence>
<evidence type="ECO:0000256" key="1">
    <source>
        <dbReference type="ARBA" id="ARBA00004123"/>
    </source>
</evidence>
<evidence type="ECO:0000256" key="8">
    <source>
        <dbReference type="ARBA" id="ARBA00023242"/>
    </source>
</evidence>
<gene>
    <name evidence="10" type="ORF">BCR38DRAFT_486421</name>
</gene>
<dbReference type="GeneID" id="63780240"/>
<comment type="caution">
    <text evidence="10">The sequence shown here is derived from an EMBL/GenBank/DDBJ whole genome shotgun (WGS) entry which is preliminary data.</text>
</comment>
<sequence>MPLGVSVNRPQVTQGHKPRLVVTIRELHGGHPVFARASCTGRKLLFTTKEAPQPRPASASPSPSPTHEPPLPTIEETQENLKRQLKRPPAPGQQAHRLRVGRKAAPQPEPQGIPNAQSCVILADPSQHLSFRDCAEAFLATESESPRYIFGFDTRAPPEEKVKVQADLLEEGRDCDMLKLDDDLTPLELEGIFKYLEREEQMERWIDESEEAETGPPRHDYPQFVLLRDIHGEWPSHLDEIKLGLQDLQNKGSHGKSQAGLSHPLLGYLPPEDFHLQYSTLRKRRHPDGRRRVQVRARVPRPGEFAGREEYVPQRILRFLLPAAFKAVALPNPPAWTRTVVQGSYWLEGFDMAENAPPAASGNGESVDRAKEMPEYEKEKQKVREAIAQKNHLVRNLALVEARITDLEGKYIESTPSGNILTGFDNYTKGITGAAAQRRKAGTAEQNRVFSRSSISYNQDAATPASGATTPGAPTPLSATFANKDKDSGPANAPTPGSVTDKKGGASKKRKEKEKATTNEDSETDSREIKKIRTNFGATRK</sequence>
<evidence type="ECO:0000313" key="10">
    <source>
        <dbReference type="EMBL" id="ORY62147.1"/>
    </source>
</evidence>
<dbReference type="GO" id="GO:0016740">
    <property type="term" value="F:transferase activity"/>
    <property type="evidence" value="ECO:0007669"/>
    <property type="project" value="UniProtKB-KW"/>
</dbReference>
<dbReference type="OrthoDB" id="440324at2759"/>
<evidence type="ECO:0000256" key="3">
    <source>
        <dbReference type="ARBA" id="ARBA00018504"/>
    </source>
</evidence>
<dbReference type="GO" id="GO:0000123">
    <property type="term" value="C:histone acetyltransferase complex"/>
    <property type="evidence" value="ECO:0007669"/>
    <property type="project" value="InterPro"/>
</dbReference>
<dbReference type="EMBL" id="MCFJ01000009">
    <property type="protein sequence ID" value="ORY62147.1"/>
    <property type="molecule type" value="Genomic_DNA"/>
</dbReference>
<evidence type="ECO:0000256" key="4">
    <source>
        <dbReference type="ARBA" id="ARBA00022853"/>
    </source>
</evidence>
<dbReference type="RefSeq" id="XP_040713983.1">
    <property type="nucleotide sequence ID" value="XM_040864028.1"/>
</dbReference>
<feature type="compositionally biased region" description="Pro residues" evidence="9">
    <location>
        <begin position="62"/>
        <end position="72"/>
    </location>
</feature>
<protein>
    <recommendedName>
        <fullName evidence="3">Chromatin modification-related protein EAF6</fullName>
    </recommendedName>
</protein>
<dbReference type="Proteomes" id="UP000193689">
    <property type="component" value="Unassembled WGS sequence"/>
</dbReference>
<keyword evidence="6" id="KW-0175">Coiled coil</keyword>
<keyword evidence="5" id="KW-0805">Transcription regulation</keyword>
<dbReference type="AlphaFoldDB" id="A0A1Y2DSA6"/>
<dbReference type="STRING" id="1141098.A0A1Y2DSA6"/>
<feature type="region of interest" description="Disordered" evidence="9">
    <location>
        <begin position="458"/>
        <end position="541"/>
    </location>
</feature>
<name>A0A1Y2DSA6_9PEZI</name>
<accession>A0A1Y2DSA6</accession>
<feature type="region of interest" description="Disordered" evidence="9">
    <location>
        <begin position="47"/>
        <end position="113"/>
    </location>
</feature>
<feature type="compositionally biased region" description="Low complexity" evidence="9">
    <location>
        <begin position="461"/>
        <end position="480"/>
    </location>
</feature>